<evidence type="ECO:0000256" key="3">
    <source>
        <dbReference type="ARBA" id="ARBA00009370"/>
    </source>
</evidence>
<comment type="similarity">
    <text evidence="3 6">Belongs to the peptidase S26 family.</text>
</comment>
<evidence type="ECO:0000313" key="8">
    <source>
        <dbReference type="EMBL" id="GGE26550.1"/>
    </source>
</evidence>
<dbReference type="PANTHER" id="PTHR43390">
    <property type="entry name" value="SIGNAL PEPTIDASE I"/>
    <property type="match status" value="1"/>
</dbReference>
<evidence type="ECO:0000256" key="6">
    <source>
        <dbReference type="RuleBase" id="RU362042"/>
    </source>
</evidence>
<feature type="domain" description="Peptidase S26" evidence="7">
    <location>
        <begin position="8"/>
        <end position="169"/>
    </location>
</feature>
<dbReference type="EC" id="3.4.21.89" evidence="4 6"/>
<dbReference type="NCBIfam" id="TIGR02227">
    <property type="entry name" value="sigpep_I_bact"/>
    <property type="match status" value="1"/>
</dbReference>
<dbReference type="InterPro" id="IPR019757">
    <property type="entry name" value="Pept_S26A_signal_pept_1_Lys-AS"/>
</dbReference>
<sequence>MGVLLGLFVMVLPVSLYLFFQRYMIMVTQGEGMSPTLGDRSRHLFRKGQYQPKRGDIIGFAYRGENAEWLREMYGEDYDVPDRLNGCDFIKRVVAVGGDTIEIRNNRVYLNGTELDEPYVKHEHHMGDYGPYTVPADSVFVLGDNRDATWDSRDFGPVKVEQIFGKMLFVR</sequence>
<dbReference type="PRINTS" id="PR00727">
    <property type="entry name" value="LEADERPTASE"/>
</dbReference>
<dbReference type="InterPro" id="IPR000223">
    <property type="entry name" value="Pept_S26A_signal_pept_1"/>
</dbReference>
<evidence type="ECO:0000256" key="4">
    <source>
        <dbReference type="ARBA" id="ARBA00013208"/>
    </source>
</evidence>
<protein>
    <recommendedName>
        <fullName evidence="4 6">Signal peptidase I</fullName>
        <ecNumber evidence="4 6">3.4.21.89</ecNumber>
    </recommendedName>
</protein>
<dbReference type="Pfam" id="PF10502">
    <property type="entry name" value="Peptidase_S26"/>
    <property type="match status" value="1"/>
</dbReference>
<dbReference type="GO" id="GO:0009003">
    <property type="term" value="F:signal peptidase activity"/>
    <property type="evidence" value="ECO:0007669"/>
    <property type="project" value="UniProtKB-EC"/>
</dbReference>
<dbReference type="InterPro" id="IPR036286">
    <property type="entry name" value="LexA/Signal_pep-like_sf"/>
</dbReference>
<dbReference type="PANTHER" id="PTHR43390:SF1">
    <property type="entry name" value="CHLOROPLAST PROCESSING PEPTIDASE"/>
    <property type="match status" value="1"/>
</dbReference>
<evidence type="ECO:0000313" key="9">
    <source>
        <dbReference type="Proteomes" id="UP000625210"/>
    </source>
</evidence>
<keyword evidence="9" id="KW-1185">Reference proteome</keyword>
<accession>A0A8J2VIY6</accession>
<reference evidence="8" key="2">
    <citation type="submission" date="2020-09" db="EMBL/GenBank/DDBJ databases">
        <authorList>
            <person name="Sun Q."/>
            <person name="Zhou Y."/>
        </authorList>
    </citation>
    <scope>NUCLEOTIDE SEQUENCE</scope>
    <source>
        <strain evidence="8">CGMCC 1.15179</strain>
    </source>
</reference>
<keyword evidence="6" id="KW-0645">Protease</keyword>
<dbReference type="CDD" id="cd06530">
    <property type="entry name" value="S26_SPase_I"/>
    <property type="match status" value="1"/>
</dbReference>
<organism evidence="8 9">
    <name type="scientific">Marinithermofilum abyssi</name>
    <dbReference type="NCBI Taxonomy" id="1571185"/>
    <lineage>
        <taxon>Bacteria</taxon>
        <taxon>Bacillati</taxon>
        <taxon>Bacillota</taxon>
        <taxon>Bacilli</taxon>
        <taxon>Bacillales</taxon>
        <taxon>Thermoactinomycetaceae</taxon>
        <taxon>Marinithermofilum</taxon>
    </lineage>
</organism>
<dbReference type="GO" id="GO:0006465">
    <property type="term" value="P:signal peptide processing"/>
    <property type="evidence" value="ECO:0007669"/>
    <property type="project" value="InterPro"/>
</dbReference>
<dbReference type="Gene3D" id="2.10.109.10">
    <property type="entry name" value="Umud Fragment, subunit A"/>
    <property type="match status" value="1"/>
</dbReference>
<dbReference type="Proteomes" id="UP000625210">
    <property type="component" value="Unassembled WGS sequence"/>
</dbReference>
<reference evidence="8" key="1">
    <citation type="journal article" date="2014" name="Int. J. Syst. Evol. Microbiol.">
        <title>Complete genome sequence of Corynebacterium casei LMG S-19264T (=DSM 44701T), isolated from a smear-ripened cheese.</title>
        <authorList>
            <consortium name="US DOE Joint Genome Institute (JGI-PGF)"/>
            <person name="Walter F."/>
            <person name="Albersmeier A."/>
            <person name="Kalinowski J."/>
            <person name="Ruckert C."/>
        </authorList>
    </citation>
    <scope>NUCLEOTIDE SEQUENCE</scope>
    <source>
        <strain evidence="8">CGMCC 1.15179</strain>
    </source>
</reference>
<proteinExistence type="inferred from homology"/>
<dbReference type="EMBL" id="BMHQ01000013">
    <property type="protein sequence ID" value="GGE26550.1"/>
    <property type="molecule type" value="Genomic_DNA"/>
</dbReference>
<dbReference type="PROSITE" id="PS00760">
    <property type="entry name" value="SPASE_I_2"/>
    <property type="match status" value="1"/>
</dbReference>
<keyword evidence="5 6" id="KW-0378">Hydrolase</keyword>
<evidence type="ECO:0000256" key="5">
    <source>
        <dbReference type="ARBA" id="ARBA00022801"/>
    </source>
</evidence>
<evidence type="ECO:0000256" key="1">
    <source>
        <dbReference type="ARBA" id="ARBA00000677"/>
    </source>
</evidence>
<comment type="caution">
    <text evidence="8">The sequence shown here is derived from an EMBL/GenBank/DDBJ whole genome shotgun (WGS) entry which is preliminary data.</text>
</comment>
<evidence type="ECO:0000256" key="2">
    <source>
        <dbReference type="ARBA" id="ARBA00004401"/>
    </source>
</evidence>
<evidence type="ECO:0000259" key="7">
    <source>
        <dbReference type="Pfam" id="PF10502"/>
    </source>
</evidence>
<dbReference type="GO" id="GO:0004252">
    <property type="term" value="F:serine-type endopeptidase activity"/>
    <property type="evidence" value="ECO:0007669"/>
    <property type="project" value="InterPro"/>
</dbReference>
<comment type="subcellular location">
    <subcellularLocation>
        <location evidence="2">Cell membrane</location>
        <topology evidence="2">Single-pass type II membrane protein</topology>
    </subcellularLocation>
    <subcellularLocation>
        <location evidence="6">Membrane</location>
        <topology evidence="6">Single-pass type II membrane protein</topology>
    </subcellularLocation>
</comment>
<comment type="catalytic activity">
    <reaction evidence="1 6">
        <text>Cleavage of hydrophobic, N-terminal signal or leader sequences from secreted and periplasmic proteins.</text>
        <dbReference type="EC" id="3.4.21.89"/>
    </reaction>
</comment>
<gene>
    <name evidence="8" type="ORF">GCM10011571_30950</name>
</gene>
<dbReference type="AlphaFoldDB" id="A0A8J2VIY6"/>
<name>A0A8J2VIY6_9BACL</name>
<dbReference type="InterPro" id="IPR019533">
    <property type="entry name" value="Peptidase_S26"/>
</dbReference>
<dbReference type="GO" id="GO:0005886">
    <property type="term" value="C:plasma membrane"/>
    <property type="evidence" value="ECO:0007669"/>
    <property type="project" value="UniProtKB-SubCell"/>
</dbReference>
<dbReference type="SUPFAM" id="SSF51306">
    <property type="entry name" value="LexA/Signal peptidase"/>
    <property type="match status" value="1"/>
</dbReference>